<dbReference type="InterPro" id="IPR051761">
    <property type="entry name" value="MLP-like_ligand-binding"/>
</dbReference>
<dbReference type="EMBL" id="JADBGQ010000009">
    <property type="protein sequence ID" value="KAG5379000.1"/>
    <property type="molecule type" value="Genomic_DNA"/>
</dbReference>
<keyword evidence="4" id="KW-1185">Reference proteome</keyword>
<dbReference type="Gene3D" id="3.30.530.20">
    <property type="match status" value="2"/>
</dbReference>
<keyword evidence="1" id="KW-1133">Transmembrane helix</keyword>
<dbReference type="PANTHER" id="PTHR31907">
    <property type="entry name" value="MLP-LIKE PROTEIN 423"/>
    <property type="match status" value="1"/>
</dbReference>
<feature type="domain" description="Bet v I/Major latex protein" evidence="2">
    <location>
        <begin position="9"/>
        <end position="129"/>
    </location>
</feature>
<proteinExistence type="predicted"/>
<evidence type="ECO:0000259" key="2">
    <source>
        <dbReference type="SMART" id="SM01037"/>
    </source>
</evidence>
<reference evidence="3 4" key="1">
    <citation type="submission" date="2021-03" db="EMBL/GenBank/DDBJ databases">
        <authorList>
            <person name="King G.J."/>
            <person name="Bancroft I."/>
            <person name="Baten A."/>
            <person name="Bloomfield J."/>
            <person name="Borpatragohain P."/>
            <person name="He Z."/>
            <person name="Irish N."/>
            <person name="Irwin J."/>
            <person name="Liu K."/>
            <person name="Mauleon R.P."/>
            <person name="Moore J."/>
            <person name="Morris R."/>
            <person name="Ostergaard L."/>
            <person name="Wang B."/>
            <person name="Wells R."/>
        </authorList>
    </citation>
    <scope>NUCLEOTIDE SEQUENCE [LARGE SCALE GENOMIC DNA]</scope>
    <source>
        <strain evidence="3">R-o-18</strain>
        <tissue evidence="3">Leaf</tissue>
    </source>
</reference>
<feature type="domain" description="Bet v I/Major latex protein" evidence="2">
    <location>
        <begin position="267"/>
        <end position="417"/>
    </location>
</feature>
<accession>A0ABQ7KZY1</accession>
<keyword evidence="1" id="KW-0472">Membrane</keyword>
<feature type="transmembrane region" description="Helical" evidence="1">
    <location>
        <begin position="139"/>
        <end position="158"/>
    </location>
</feature>
<dbReference type="Pfam" id="PF00407">
    <property type="entry name" value="Bet_v_1"/>
    <property type="match status" value="2"/>
</dbReference>
<dbReference type="CDD" id="cd07816">
    <property type="entry name" value="Bet_v1-like"/>
    <property type="match status" value="1"/>
</dbReference>
<sequence>MVQATMQSYMVGEIETSIEIKASAQKYYHMLTGKPKDLPEASPDNLQRCDVLEGEPGKVGRILSWNYALEPEKNLIVARVIGGDLMKEFKNFFLTIQATPKQRGPGSVVKCHLKYERIDKKHEKHVLNDPELRPLARDIALAVGLVSFIFPLLEMILLSSVKQFSLLGFVLYIDQGSIRDFMETHSLSLKKRSDVYCLASHLVMRSECVLIIHFLARLRAMEGMFDVIASGNLETMRAWESVRQSVHRDHTPEEQAEMDRRAMMKSSLQGEVEADVEIKAPATEFFHMFAARPQDVSKASPENVQGCNVQGGEMGRVGTLITWNYVLDGKPKVATERIEAVDPKKNMIKLKVIEGDLTKDFKNFIVTIQVTPKQGGPGGVAKLNIAYERIDENVAHPETLLQTGVKMFKDIDEMLSG</sequence>
<dbReference type="Proteomes" id="UP000823674">
    <property type="component" value="Chromosome A07"/>
</dbReference>
<evidence type="ECO:0000313" key="4">
    <source>
        <dbReference type="Proteomes" id="UP000823674"/>
    </source>
</evidence>
<dbReference type="SUPFAM" id="SSF55961">
    <property type="entry name" value="Bet v1-like"/>
    <property type="match status" value="2"/>
</dbReference>
<name>A0ABQ7KZY1_BRACM</name>
<evidence type="ECO:0000313" key="3">
    <source>
        <dbReference type="EMBL" id="KAG5379000.1"/>
    </source>
</evidence>
<organism evidence="3 4">
    <name type="scientific">Brassica rapa subsp. trilocularis</name>
    <dbReference type="NCBI Taxonomy" id="1813537"/>
    <lineage>
        <taxon>Eukaryota</taxon>
        <taxon>Viridiplantae</taxon>
        <taxon>Streptophyta</taxon>
        <taxon>Embryophyta</taxon>
        <taxon>Tracheophyta</taxon>
        <taxon>Spermatophyta</taxon>
        <taxon>Magnoliopsida</taxon>
        <taxon>eudicotyledons</taxon>
        <taxon>Gunneridae</taxon>
        <taxon>Pentapetalae</taxon>
        <taxon>rosids</taxon>
        <taxon>malvids</taxon>
        <taxon>Brassicales</taxon>
        <taxon>Brassicaceae</taxon>
        <taxon>Brassiceae</taxon>
        <taxon>Brassica</taxon>
    </lineage>
</organism>
<dbReference type="InterPro" id="IPR000916">
    <property type="entry name" value="Bet_v_I/MLP"/>
</dbReference>
<dbReference type="SMART" id="SM01037">
    <property type="entry name" value="Bet_v_1"/>
    <property type="match status" value="2"/>
</dbReference>
<dbReference type="InterPro" id="IPR023393">
    <property type="entry name" value="START-like_dom_sf"/>
</dbReference>
<keyword evidence="1" id="KW-0812">Transmembrane</keyword>
<evidence type="ECO:0000256" key="1">
    <source>
        <dbReference type="SAM" id="Phobius"/>
    </source>
</evidence>
<comment type="caution">
    <text evidence="3">The sequence shown here is derived from an EMBL/GenBank/DDBJ whole genome shotgun (WGS) entry which is preliminary data.</text>
</comment>
<gene>
    <name evidence="3" type="primary">A07p019160.1_BraROA</name>
    <name evidence="3" type="ORF">IGI04_026842</name>
</gene>
<protein>
    <recommendedName>
        <fullName evidence="2">Bet v I/Major latex protein domain-containing protein</fullName>
    </recommendedName>
</protein>